<dbReference type="PROSITE" id="PS51340">
    <property type="entry name" value="MOSC"/>
    <property type="match status" value="1"/>
</dbReference>
<dbReference type="Gene3D" id="2.40.33.20">
    <property type="entry name" value="PK beta-barrel domain-like"/>
    <property type="match status" value="1"/>
</dbReference>
<dbReference type="RefSeq" id="WP_009382906.1">
    <property type="nucleotide sequence ID" value="NZ_AMSQ01000005.1"/>
</dbReference>
<sequence length="218" mass="25193">MNYQIIAISTGKIDEVPYGQDKAMSSAIMKKPIQQSMFLSKTGFVEDEQQYHSHGGPDKAVCIFSKHNYHMWQADIDPMPEYAMFGENLTIEKIDESDLYFGNQYQLGEAIIEVSEIREPCWKIQSLYGVKDLVKRMSQTGKTGCYMRVIQEGHVKPDDHMKLVKEAEPATRLSIADINDVFYVDRKNIVKLEYALRNPYITDERRQTLEKRLAKAKK</sequence>
<dbReference type="Pfam" id="PF03473">
    <property type="entry name" value="MOSC"/>
    <property type="match status" value="1"/>
</dbReference>
<protein>
    <recommendedName>
        <fullName evidence="1">MOSC domain-containing protein</fullName>
    </recommendedName>
</protein>
<dbReference type="GO" id="GO:0030170">
    <property type="term" value="F:pyridoxal phosphate binding"/>
    <property type="evidence" value="ECO:0007669"/>
    <property type="project" value="InterPro"/>
</dbReference>
<dbReference type="EMBL" id="AMSQ01000005">
    <property type="protein sequence ID" value="EKU49015.1"/>
    <property type="molecule type" value="Genomic_DNA"/>
</dbReference>
<evidence type="ECO:0000259" key="1">
    <source>
        <dbReference type="PROSITE" id="PS51340"/>
    </source>
</evidence>
<name>K9B5H5_9STAP</name>
<dbReference type="InterPro" id="IPR011037">
    <property type="entry name" value="Pyrv_Knase-like_insert_dom_sf"/>
</dbReference>
<evidence type="ECO:0000313" key="2">
    <source>
        <dbReference type="EMBL" id="EKU49015.1"/>
    </source>
</evidence>
<dbReference type="OrthoDB" id="9786134at2"/>
<dbReference type="eggNOG" id="COG2258">
    <property type="taxonomic scope" value="Bacteria"/>
</dbReference>
<reference evidence="2 3" key="1">
    <citation type="journal article" date="2013" name="Genome Announc.">
        <title>Genome Sequence of Staphylococcus massiliensis Strain S46, Isolated from the Surface of Healthy Human Skin.</title>
        <authorList>
            <person name="Srivastav R."/>
            <person name="Singh A."/>
            <person name="Jangir P.K."/>
            <person name="Kumari C."/>
            <person name="Muduli S."/>
            <person name="Sharma R."/>
        </authorList>
    </citation>
    <scope>NUCLEOTIDE SEQUENCE [LARGE SCALE GENOMIC DNA]</scope>
    <source>
        <strain evidence="2 3">S46</strain>
    </source>
</reference>
<dbReference type="PATRIC" id="fig|1229783.3.peg.887"/>
<dbReference type="AlphaFoldDB" id="K9B5H5"/>
<dbReference type="PANTHER" id="PTHR30212:SF4">
    <property type="entry name" value="MOSC DOMAIN-CONTAINING PROTEIN"/>
    <property type="match status" value="1"/>
</dbReference>
<dbReference type="GO" id="GO:0003824">
    <property type="term" value="F:catalytic activity"/>
    <property type="evidence" value="ECO:0007669"/>
    <property type="project" value="InterPro"/>
</dbReference>
<evidence type="ECO:0000313" key="3">
    <source>
        <dbReference type="Proteomes" id="UP000009885"/>
    </source>
</evidence>
<organism evidence="2 3">
    <name type="scientific">Staphylococcus massiliensis S46</name>
    <dbReference type="NCBI Taxonomy" id="1229783"/>
    <lineage>
        <taxon>Bacteria</taxon>
        <taxon>Bacillati</taxon>
        <taxon>Bacillota</taxon>
        <taxon>Bacilli</taxon>
        <taxon>Bacillales</taxon>
        <taxon>Staphylococcaceae</taxon>
        <taxon>Staphylococcus</taxon>
    </lineage>
</organism>
<proteinExistence type="predicted"/>
<gene>
    <name evidence="2" type="ORF">C273_04400</name>
</gene>
<dbReference type="GO" id="GO:0030151">
    <property type="term" value="F:molybdenum ion binding"/>
    <property type="evidence" value="ECO:0007669"/>
    <property type="project" value="InterPro"/>
</dbReference>
<feature type="domain" description="MOSC" evidence="1">
    <location>
        <begin position="31"/>
        <end position="164"/>
    </location>
</feature>
<accession>K9B5H5</accession>
<dbReference type="Pfam" id="PF03475">
    <property type="entry name" value="YiiM_3-alpha"/>
    <property type="match status" value="1"/>
</dbReference>
<dbReference type="Proteomes" id="UP000009885">
    <property type="component" value="Unassembled WGS sequence"/>
</dbReference>
<dbReference type="InterPro" id="IPR052353">
    <property type="entry name" value="Benzoxazolinone_Detox_Enz"/>
</dbReference>
<dbReference type="InterPro" id="IPR005163">
    <property type="entry name" value="Tri_helical_YiiM-like"/>
</dbReference>
<dbReference type="SUPFAM" id="SSF50800">
    <property type="entry name" value="PK beta-barrel domain-like"/>
    <property type="match status" value="1"/>
</dbReference>
<dbReference type="InterPro" id="IPR005302">
    <property type="entry name" value="MoCF_Sase_C"/>
</dbReference>
<dbReference type="STRING" id="1229783.C273_04400"/>
<comment type="caution">
    <text evidence="2">The sequence shown here is derived from an EMBL/GenBank/DDBJ whole genome shotgun (WGS) entry which is preliminary data.</text>
</comment>
<keyword evidence="3" id="KW-1185">Reference proteome</keyword>
<dbReference type="PANTHER" id="PTHR30212">
    <property type="entry name" value="PROTEIN YIIM"/>
    <property type="match status" value="1"/>
</dbReference>